<reference evidence="1" key="1">
    <citation type="journal article" date="2020" name="Nature">
        <title>Giant virus diversity and host interactions through global metagenomics.</title>
        <authorList>
            <person name="Schulz F."/>
            <person name="Roux S."/>
            <person name="Paez-Espino D."/>
            <person name="Jungbluth S."/>
            <person name="Walsh D.A."/>
            <person name="Denef V.J."/>
            <person name="McMahon K.D."/>
            <person name="Konstantinidis K.T."/>
            <person name="Eloe-Fadrosh E.A."/>
            <person name="Kyrpides N.C."/>
            <person name="Woyke T."/>
        </authorList>
    </citation>
    <scope>NUCLEOTIDE SEQUENCE</scope>
    <source>
        <strain evidence="1">GVMAG-M-3300001351-8</strain>
    </source>
</reference>
<sequence>MEIKDLEEISNSLLTIYNEKIKTILDTISIDYNINNTELYDKFLKKKIKPKLKNIQLDNYICMARKQDGNQCTRKKKFGEFCGKHETNQKFGRIDDYNNLIDKLSQDDNYIMTWVETINDKEYLVDSNNVVYTNNLNNPQIIGKKINNLIEFINKSE</sequence>
<protein>
    <submittedName>
        <fullName evidence="1">Uncharacterized protein</fullName>
    </submittedName>
</protein>
<dbReference type="EMBL" id="MN738868">
    <property type="protein sequence ID" value="QHT29097.1"/>
    <property type="molecule type" value="Genomic_DNA"/>
</dbReference>
<proteinExistence type="predicted"/>
<dbReference type="AlphaFoldDB" id="A0A6C0EJ86"/>
<evidence type="ECO:0000313" key="1">
    <source>
        <dbReference type="EMBL" id="QHT29097.1"/>
    </source>
</evidence>
<name>A0A6C0EJ86_9ZZZZ</name>
<accession>A0A6C0EJ86</accession>
<organism evidence="1">
    <name type="scientific">viral metagenome</name>
    <dbReference type="NCBI Taxonomy" id="1070528"/>
    <lineage>
        <taxon>unclassified sequences</taxon>
        <taxon>metagenomes</taxon>
        <taxon>organismal metagenomes</taxon>
    </lineage>
</organism>